<reference evidence="1" key="1">
    <citation type="journal article" date="2020" name="Stud. Mycol.">
        <title>101 Dothideomycetes genomes: a test case for predicting lifestyles and emergence of pathogens.</title>
        <authorList>
            <person name="Haridas S."/>
            <person name="Albert R."/>
            <person name="Binder M."/>
            <person name="Bloem J."/>
            <person name="Labutti K."/>
            <person name="Salamov A."/>
            <person name="Andreopoulos B."/>
            <person name="Baker S."/>
            <person name="Barry K."/>
            <person name="Bills G."/>
            <person name="Bluhm B."/>
            <person name="Cannon C."/>
            <person name="Castanera R."/>
            <person name="Culley D."/>
            <person name="Daum C."/>
            <person name="Ezra D."/>
            <person name="Gonzalez J."/>
            <person name="Henrissat B."/>
            <person name="Kuo A."/>
            <person name="Liang C."/>
            <person name="Lipzen A."/>
            <person name="Lutzoni F."/>
            <person name="Magnuson J."/>
            <person name="Mondo S."/>
            <person name="Nolan M."/>
            <person name="Ohm R."/>
            <person name="Pangilinan J."/>
            <person name="Park H.-J."/>
            <person name="Ramirez L."/>
            <person name="Alfaro M."/>
            <person name="Sun H."/>
            <person name="Tritt A."/>
            <person name="Yoshinaga Y."/>
            <person name="Zwiers L.-H."/>
            <person name="Turgeon B."/>
            <person name="Goodwin S."/>
            <person name="Spatafora J."/>
            <person name="Crous P."/>
            <person name="Grigoriev I."/>
        </authorList>
    </citation>
    <scope>NUCLEOTIDE SEQUENCE</scope>
    <source>
        <strain evidence="1">CBS 109.77</strain>
    </source>
</reference>
<dbReference type="EMBL" id="MU002096">
    <property type="protein sequence ID" value="KAF2790064.1"/>
    <property type="molecule type" value="Genomic_DNA"/>
</dbReference>
<protein>
    <submittedName>
        <fullName evidence="1">Uncharacterized protein</fullName>
    </submittedName>
</protein>
<evidence type="ECO:0000313" key="1">
    <source>
        <dbReference type="EMBL" id="KAF2790064.1"/>
    </source>
</evidence>
<keyword evidence="2" id="KW-1185">Reference proteome</keyword>
<name>A0A6A6X1N0_9PLEO</name>
<proteinExistence type="predicted"/>
<gene>
    <name evidence="1" type="ORF">K505DRAFT_84890</name>
</gene>
<organism evidence="1 2">
    <name type="scientific">Melanomma pulvis-pyrius CBS 109.77</name>
    <dbReference type="NCBI Taxonomy" id="1314802"/>
    <lineage>
        <taxon>Eukaryota</taxon>
        <taxon>Fungi</taxon>
        <taxon>Dikarya</taxon>
        <taxon>Ascomycota</taxon>
        <taxon>Pezizomycotina</taxon>
        <taxon>Dothideomycetes</taxon>
        <taxon>Pleosporomycetidae</taxon>
        <taxon>Pleosporales</taxon>
        <taxon>Melanommataceae</taxon>
        <taxon>Melanomma</taxon>
    </lineage>
</organism>
<dbReference type="Proteomes" id="UP000799757">
    <property type="component" value="Unassembled WGS sequence"/>
</dbReference>
<evidence type="ECO:0000313" key="2">
    <source>
        <dbReference type="Proteomes" id="UP000799757"/>
    </source>
</evidence>
<sequence length="93" mass="10935">MEGRFLLSHRCHDYPRWMDENGFARVHRRPDMSVVFQFYFTLFFPQTIVSACSSHHTTVFSKSAVIPTSRIVVCGSFHNRQCHLDRSYMDASF</sequence>
<accession>A0A6A6X1N0</accession>
<dbReference type="AlphaFoldDB" id="A0A6A6X1N0"/>